<protein>
    <submittedName>
        <fullName evidence="1">Uncharacterized protein</fullName>
    </submittedName>
</protein>
<proteinExistence type="predicted"/>
<feature type="non-terminal residue" evidence="1">
    <location>
        <position position="1"/>
    </location>
</feature>
<organism evidence="1">
    <name type="scientific">Trepomonas sp. PC1</name>
    <dbReference type="NCBI Taxonomy" id="1076344"/>
    <lineage>
        <taxon>Eukaryota</taxon>
        <taxon>Metamonada</taxon>
        <taxon>Diplomonadida</taxon>
        <taxon>Hexamitidae</taxon>
        <taxon>Hexamitinae</taxon>
        <taxon>Trepomonas</taxon>
    </lineage>
</organism>
<gene>
    <name evidence="1" type="ORF">TPC1_30324</name>
</gene>
<reference evidence="1" key="1">
    <citation type="submission" date="2015-07" db="EMBL/GenBank/DDBJ databases">
        <title>Adaptation to a free-living lifestyle via gene acquisitions in the diplomonad Trepomonas sp. PC1.</title>
        <authorList>
            <person name="Xu F."/>
            <person name="Jerlstrom-Hultqvist J."/>
            <person name="Kolisko M."/>
            <person name="Simpson A.G.B."/>
            <person name="Roger A.J."/>
            <person name="Svard S.G."/>
            <person name="Andersson J.O."/>
        </authorList>
    </citation>
    <scope>NUCLEOTIDE SEQUENCE</scope>
    <source>
        <strain evidence="1">PC1</strain>
    </source>
</reference>
<dbReference type="EMBL" id="GDID01006425">
    <property type="protein sequence ID" value="JAP90181.1"/>
    <property type="molecule type" value="Transcribed_RNA"/>
</dbReference>
<dbReference type="AlphaFoldDB" id="A0A146K3K7"/>
<accession>A0A146K3K7</accession>
<evidence type="ECO:0000313" key="1">
    <source>
        <dbReference type="EMBL" id="JAP90181.1"/>
    </source>
</evidence>
<sequence length="696" mass="81194">DLEVDCAVNYVLISLNAKQVSIPLTAWVKNPITRPIINLSKLVFENDDSDQINKQIDKLIHLESQQILCSSTLNLKFEADDVPDFAELFGYTEFDKYYLENEFLEMLESKKQYRRPMIHELLLTHQEEDQFLIAVTIVFDRSQLSPHGVQLIHHFAHEQVIFVQESILVTEYQQLVELFYFKLQIMLKQLEITVNQDRYRLDLPMMGGFDLPFKVINGSSVYKSSSLQLQNTNLHKQFSLSKDYKEEPPSQTPMEPLTSPRVSKFAKLDSETLMVTWDEKQQKAEFPLTIYGNNSKLKQNVEKTLLQIPYVNLTPEKKFELTHFSEKEIKTCMLNLFDQKSLQHILTRFYTSNGNMLIVGPGQACNLLARTLQIFLSPSQRQIIYATHDELDECNCQQEEALMHLQFTHGLKTAQRNQIIPRSFPKQNQYRVPDYSQKQKHVFTQKAACTCGRLRHFPLLIPGAVIQCINGTLENLNLGDILELAEPPCIVNLLAFQEDLAPKFQFMNPEAFGEAKQLFRQFKICGQLKYIGDLFSIFTQRVFNSLSLFNKYYLLENTYLQFSFMRTIKLYYQEFILGSFQLEHFSEPQTVKMHEIYSLKCKMYLSGAVKETLKEFKYQMQLMALSIKNKVLAKNIIYVKQEDDFAKFQNKFVTEGTILFVFNEMETKGTIIKILEKDKVVEYFGEDPLEVFMDII</sequence>
<name>A0A146K3K7_9EUKA</name>